<dbReference type="PANTHER" id="PTHR42939">
    <property type="entry name" value="ABC TRANSPORTER ATP-BINDING PROTEIN ALBC-RELATED"/>
    <property type="match status" value="1"/>
</dbReference>
<sequence length="270" mass="28654">MPPSGSSALSPHDQPGAQSVPALAIDGIRRTFGTKVAVDHAELTVRPGSFTGLLGPNGAGKSTLIGCTVGFDRPDRGTSAVFGVDVWDEPLPARRLLGVLPDNLALPEHLSGRELLGYWGRLHGLAPDNVDARASSLLTLLELDGSAERTLVLDYSTGMRKKIGLAVALIHRPRLLVLDEPFEAIDPLSAIMIRQILEQFVANGGSVVMSSHSMLLVEQLCDSVAIMAAGQIVRSASMAEITQEGTLEEAFIRAAGRPQALAVEELLWLA</sequence>
<dbReference type="GO" id="GO:0005524">
    <property type="term" value="F:ATP binding"/>
    <property type="evidence" value="ECO:0007669"/>
    <property type="project" value="UniProtKB-KW"/>
</dbReference>
<dbReference type="Gene3D" id="3.40.50.300">
    <property type="entry name" value="P-loop containing nucleotide triphosphate hydrolases"/>
    <property type="match status" value="1"/>
</dbReference>
<accession>A0A9D2J5B7</accession>
<dbReference type="EMBL" id="DXBY01000180">
    <property type="protein sequence ID" value="HIZ36219.1"/>
    <property type="molecule type" value="Genomic_DNA"/>
</dbReference>
<name>A0A9D2J5B7_9MICO</name>
<dbReference type="PROSITE" id="PS50893">
    <property type="entry name" value="ABC_TRANSPORTER_2"/>
    <property type="match status" value="1"/>
</dbReference>
<dbReference type="GO" id="GO:0016887">
    <property type="term" value="F:ATP hydrolysis activity"/>
    <property type="evidence" value="ECO:0007669"/>
    <property type="project" value="InterPro"/>
</dbReference>
<evidence type="ECO:0000313" key="6">
    <source>
        <dbReference type="Proteomes" id="UP000824037"/>
    </source>
</evidence>
<dbReference type="InterPro" id="IPR003439">
    <property type="entry name" value="ABC_transporter-like_ATP-bd"/>
</dbReference>
<dbReference type="Pfam" id="PF00005">
    <property type="entry name" value="ABC_tran"/>
    <property type="match status" value="1"/>
</dbReference>
<reference evidence="5" key="1">
    <citation type="journal article" date="2021" name="PeerJ">
        <title>Extensive microbial diversity within the chicken gut microbiome revealed by metagenomics and culture.</title>
        <authorList>
            <person name="Gilroy R."/>
            <person name="Ravi A."/>
            <person name="Getino M."/>
            <person name="Pursley I."/>
            <person name="Horton D.L."/>
            <person name="Alikhan N.F."/>
            <person name="Baker D."/>
            <person name="Gharbi K."/>
            <person name="Hall N."/>
            <person name="Watson M."/>
            <person name="Adriaenssens E.M."/>
            <person name="Foster-Nyarko E."/>
            <person name="Jarju S."/>
            <person name="Secka A."/>
            <person name="Antonio M."/>
            <person name="Oren A."/>
            <person name="Chaudhuri R.R."/>
            <person name="La Ragione R."/>
            <person name="Hildebrand F."/>
            <person name="Pallen M.J."/>
        </authorList>
    </citation>
    <scope>NUCLEOTIDE SEQUENCE</scope>
    <source>
        <strain evidence="5">ChiGjej4B4-7305</strain>
    </source>
</reference>
<reference evidence="5" key="2">
    <citation type="submission" date="2021-04" db="EMBL/GenBank/DDBJ databases">
        <authorList>
            <person name="Gilroy R."/>
        </authorList>
    </citation>
    <scope>NUCLEOTIDE SEQUENCE</scope>
    <source>
        <strain evidence="5">ChiGjej4B4-7305</strain>
    </source>
</reference>
<evidence type="ECO:0000256" key="3">
    <source>
        <dbReference type="ARBA" id="ARBA00022840"/>
    </source>
</evidence>
<proteinExistence type="predicted"/>
<keyword evidence="2" id="KW-0547">Nucleotide-binding</keyword>
<dbReference type="SMART" id="SM00382">
    <property type="entry name" value="AAA"/>
    <property type="match status" value="1"/>
</dbReference>
<dbReference type="Proteomes" id="UP000824037">
    <property type="component" value="Unassembled WGS sequence"/>
</dbReference>
<protein>
    <submittedName>
        <fullName evidence="5">ABC transporter ATP-binding protein</fullName>
    </submittedName>
</protein>
<keyword evidence="1" id="KW-0813">Transport</keyword>
<dbReference type="AlphaFoldDB" id="A0A9D2J5B7"/>
<evidence type="ECO:0000313" key="5">
    <source>
        <dbReference type="EMBL" id="HIZ36219.1"/>
    </source>
</evidence>
<comment type="caution">
    <text evidence="5">The sequence shown here is derived from an EMBL/GenBank/DDBJ whole genome shotgun (WGS) entry which is preliminary data.</text>
</comment>
<evidence type="ECO:0000259" key="4">
    <source>
        <dbReference type="PROSITE" id="PS50893"/>
    </source>
</evidence>
<organism evidence="5 6">
    <name type="scientific">Candidatus Ruania gallistercoris</name>
    <dbReference type="NCBI Taxonomy" id="2838746"/>
    <lineage>
        <taxon>Bacteria</taxon>
        <taxon>Bacillati</taxon>
        <taxon>Actinomycetota</taxon>
        <taxon>Actinomycetes</taxon>
        <taxon>Micrococcales</taxon>
        <taxon>Ruaniaceae</taxon>
        <taxon>Ruania</taxon>
    </lineage>
</organism>
<dbReference type="CDD" id="cd03230">
    <property type="entry name" value="ABC_DR_subfamily_A"/>
    <property type="match status" value="1"/>
</dbReference>
<dbReference type="InterPro" id="IPR027417">
    <property type="entry name" value="P-loop_NTPase"/>
</dbReference>
<evidence type="ECO:0000256" key="2">
    <source>
        <dbReference type="ARBA" id="ARBA00022741"/>
    </source>
</evidence>
<dbReference type="SUPFAM" id="SSF52540">
    <property type="entry name" value="P-loop containing nucleoside triphosphate hydrolases"/>
    <property type="match status" value="1"/>
</dbReference>
<dbReference type="InterPro" id="IPR051782">
    <property type="entry name" value="ABC_Transporter_VariousFunc"/>
</dbReference>
<dbReference type="PANTHER" id="PTHR42939:SF1">
    <property type="entry name" value="ABC TRANSPORTER ATP-BINDING PROTEIN ALBC-RELATED"/>
    <property type="match status" value="1"/>
</dbReference>
<evidence type="ECO:0000256" key="1">
    <source>
        <dbReference type="ARBA" id="ARBA00022448"/>
    </source>
</evidence>
<gene>
    <name evidence="5" type="ORF">H9815_10600</name>
</gene>
<keyword evidence="3 5" id="KW-0067">ATP-binding</keyword>
<dbReference type="InterPro" id="IPR003593">
    <property type="entry name" value="AAA+_ATPase"/>
</dbReference>
<feature type="domain" description="ABC transporter" evidence="4">
    <location>
        <begin position="23"/>
        <end position="254"/>
    </location>
</feature>